<feature type="compositionally biased region" description="Polar residues" evidence="4">
    <location>
        <begin position="63"/>
        <end position="83"/>
    </location>
</feature>
<name>A0A267HAM3_9PLAT</name>
<dbReference type="PANTHER" id="PTHR12241">
    <property type="entry name" value="TUBULIN POLYGLUTAMYLASE"/>
    <property type="match status" value="1"/>
</dbReference>
<dbReference type="GO" id="GO:0015631">
    <property type="term" value="F:tubulin binding"/>
    <property type="evidence" value="ECO:0007669"/>
    <property type="project" value="TreeGrafter"/>
</dbReference>
<dbReference type="Proteomes" id="UP000215902">
    <property type="component" value="Unassembled WGS sequence"/>
</dbReference>
<dbReference type="GO" id="GO:0070740">
    <property type="term" value="F:tubulin-glutamic acid ligase activity"/>
    <property type="evidence" value="ECO:0007669"/>
    <property type="project" value="TreeGrafter"/>
</dbReference>
<accession>A0A267HAM3</accession>
<feature type="region of interest" description="Disordered" evidence="4">
    <location>
        <begin position="589"/>
        <end position="619"/>
    </location>
</feature>
<evidence type="ECO:0008006" key="7">
    <source>
        <dbReference type="Google" id="ProtNLM"/>
    </source>
</evidence>
<keyword evidence="3" id="KW-0067">ATP-binding</keyword>
<feature type="non-terminal residue" evidence="5">
    <location>
        <position position="1"/>
    </location>
</feature>
<dbReference type="Gene3D" id="3.30.470.20">
    <property type="entry name" value="ATP-grasp fold, B domain"/>
    <property type="match status" value="2"/>
</dbReference>
<dbReference type="SUPFAM" id="SSF56059">
    <property type="entry name" value="Glutathione synthetase ATP-binding domain-like"/>
    <property type="match status" value="1"/>
</dbReference>
<dbReference type="GO" id="GO:0005524">
    <property type="term" value="F:ATP binding"/>
    <property type="evidence" value="ECO:0007669"/>
    <property type="project" value="UniProtKB-KW"/>
</dbReference>
<keyword evidence="2" id="KW-0547">Nucleotide-binding</keyword>
<dbReference type="AlphaFoldDB" id="A0A267HAM3"/>
<protein>
    <recommendedName>
        <fullName evidence="7">Tubulin--tyrosine ligase-like protein 9</fullName>
    </recommendedName>
</protein>
<feature type="region of interest" description="Disordered" evidence="4">
    <location>
        <begin position="675"/>
        <end position="709"/>
    </location>
</feature>
<dbReference type="GO" id="GO:0036064">
    <property type="term" value="C:ciliary basal body"/>
    <property type="evidence" value="ECO:0007669"/>
    <property type="project" value="TreeGrafter"/>
</dbReference>
<dbReference type="GO" id="GO:0000226">
    <property type="term" value="P:microtubule cytoskeleton organization"/>
    <property type="evidence" value="ECO:0007669"/>
    <property type="project" value="TreeGrafter"/>
</dbReference>
<feature type="compositionally biased region" description="Basic residues" evidence="4">
    <location>
        <begin position="598"/>
        <end position="607"/>
    </location>
</feature>
<dbReference type="InterPro" id="IPR004344">
    <property type="entry name" value="TTL/TTLL_fam"/>
</dbReference>
<evidence type="ECO:0000313" key="5">
    <source>
        <dbReference type="EMBL" id="PAA94557.1"/>
    </source>
</evidence>
<evidence type="ECO:0000256" key="4">
    <source>
        <dbReference type="SAM" id="MobiDB-lite"/>
    </source>
</evidence>
<dbReference type="Pfam" id="PF03133">
    <property type="entry name" value="TTL"/>
    <property type="match status" value="2"/>
</dbReference>
<sequence>RVLRGQRYGHGCLPRLDMRRAPRTPRLWQKCLITIKPAAMLLVNVPASSASKMTSIVKPSSSALTSAGTEDCSNNNAMQTKSSPPDEDDFDDTKSSKRRRRRKKLKDDFELPESLPNVFEFSTSLYRFTEHLAEFTKLYQEVFPQLMADKNKYFISTEQQGVGCLDLLFETFCKHLGMEKLKNLPNGSGERVFCWLGKRKASEILPTLRPNHHIVNRLPMDVFLKDKQSLAFTLQSSIFQRGIGYPEHDCRHNGGRRLRHQLLCPHQYAEHSFQHCQVPGCFEALRLEARAERQLIDLHNGDLCPCFRANYFVPETRVFASSVQQNVFIEEVSRLAPDSQWIVKPSYLRRGRGVRVLPSVKHLKSFLKVETRQRFMWGQDYVVQRYIKNPMLTNAGQKFDVRMFLLVVVCRFWRVLGFLHPGYVRKVARPYKEMRQDDRFDPREHLANTRIWRRANAVVSTPNAPAASGASSQRLKGSSSSISSAVAAVAAPLPESLNSVNDMDDVTSVMNIADSGVTFNRLSAQQASLSTEQVPASLWTQSGFSEWQQQQQQQRQQQAMTLTCPRQQQLNQQLPCAQQSQPFQFQQLLQQRQNSARSRLKTPKKTSKSPEPFEPVPLTGFFRQSFESDECEEFNYAVRHGCLKGNRANLPLLLGTMRIPGARHLAASLPTAKMSAKQQNWSSAKPQSKSKPTAGNKQGKRKQSSVRMRATETRELLEPFIMNKYFIRRLQQMATRICEGVFDQVKEKSNCYQLFSLDICIDSFGDPWLLEVNPTIITEDVNWNSGTIRQVVPAVFSESLGLAHECTRKSLNFLALRTPSSYQRKPNDLVFRQNFLWMYNTPAKSCEMSELKSLKYGVDSMHKQQLASRGIEYVPVDYYPKRNLRRISKKESRQLNDQKKQPKSIAAASAASRCIYRFPSPVRSVPVLEEDLAHSTRYMRLQPDIVGRQLMVRQIEAEARARRKETMARRCATHQDSLAKRSVTVRHRVQAD</sequence>
<feature type="region of interest" description="Disordered" evidence="4">
    <location>
        <begin position="63"/>
        <end position="105"/>
    </location>
</feature>
<keyword evidence="6" id="KW-1185">Reference proteome</keyword>
<keyword evidence="1" id="KW-0436">Ligase</keyword>
<dbReference type="EMBL" id="NIVC01000006">
    <property type="protein sequence ID" value="PAA94557.1"/>
    <property type="molecule type" value="Genomic_DNA"/>
</dbReference>
<feature type="compositionally biased region" description="Polar residues" evidence="4">
    <location>
        <begin position="676"/>
        <end position="696"/>
    </location>
</feature>
<organism evidence="5 6">
    <name type="scientific">Macrostomum lignano</name>
    <dbReference type="NCBI Taxonomy" id="282301"/>
    <lineage>
        <taxon>Eukaryota</taxon>
        <taxon>Metazoa</taxon>
        <taxon>Spiralia</taxon>
        <taxon>Lophotrochozoa</taxon>
        <taxon>Platyhelminthes</taxon>
        <taxon>Rhabditophora</taxon>
        <taxon>Macrostomorpha</taxon>
        <taxon>Macrostomida</taxon>
        <taxon>Macrostomidae</taxon>
        <taxon>Macrostomum</taxon>
    </lineage>
</organism>
<evidence type="ECO:0000256" key="1">
    <source>
        <dbReference type="ARBA" id="ARBA00022598"/>
    </source>
</evidence>
<proteinExistence type="predicted"/>
<evidence type="ECO:0000256" key="3">
    <source>
        <dbReference type="ARBA" id="ARBA00022840"/>
    </source>
</evidence>
<evidence type="ECO:0000256" key="2">
    <source>
        <dbReference type="ARBA" id="ARBA00022741"/>
    </source>
</evidence>
<gene>
    <name evidence="5" type="ORF">BOX15_Mlig030500g2</name>
</gene>
<evidence type="ECO:0000313" key="6">
    <source>
        <dbReference type="Proteomes" id="UP000215902"/>
    </source>
</evidence>
<comment type="caution">
    <text evidence="5">The sequence shown here is derived from an EMBL/GenBank/DDBJ whole genome shotgun (WGS) entry which is preliminary data.</text>
</comment>
<reference evidence="5 6" key="1">
    <citation type="submission" date="2017-06" db="EMBL/GenBank/DDBJ databases">
        <title>A platform for efficient transgenesis in Macrostomum lignano, a flatworm model organism for stem cell research.</title>
        <authorList>
            <person name="Berezikov E."/>
        </authorList>
    </citation>
    <scope>NUCLEOTIDE SEQUENCE [LARGE SCALE GENOMIC DNA]</scope>
    <source>
        <strain evidence="5">DV1</strain>
        <tissue evidence="5">Whole organism</tissue>
    </source>
</reference>